<protein>
    <submittedName>
        <fullName evidence="1">Uncharacterized protein</fullName>
    </submittedName>
</protein>
<proteinExistence type="predicted"/>
<sequence length="204" mass="23106">MAEQIPEQSFAAPSTRFSNLTEDFAPLTLQELDASLQEQEAQITAEGAELSAIRPSRQNPSYLRAIRTREVDPSTVIGSSKVLQSEVLYTALVSRGALVREGVVKTWSRTIKLITQRAYKSIVRQKTAKDKRMLAIESLEIIEKNLKWFVGFLKGYMGNFDALDDNESVNAVRPHYEELDKIARWIDEFLEESAKLKEKALKAE</sequence>
<name>A0A8K0JFI8_9TREE</name>
<dbReference type="AlphaFoldDB" id="A0A8K0JFI8"/>
<accession>A0A8K0JFI8</accession>
<evidence type="ECO:0000313" key="2">
    <source>
        <dbReference type="Proteomes" id="UP000812966"/>
    </source>
</evidence>
<evidence type="ECO:0000313" key="1">
    <source>
        <dbReference type="EMBL" id="KAG7528179.1"/>
    </source>
</evidence>
<gene>
    <name evidence="1" type="ORF">FFLO_06350</name>
</gene>
<dbReference type="Proteomes" id="UP000812966">
    <property type="component" value="Unassembled WGS sequence"/>
</dbReference>
<comment type="caution">
    <text evidence="1">The sequence shown here is derived from an EMBL/GenBank/DDBJ whole genome shotgun (WGS) entry which is preliminary data.</text>
</comment>
<organism evidence="1 2">
    <name type="scientific">Filobasidium floriforme</name>
    <dbReference type="NCBI Taxonomy" id="5210"/>
    <lineage>
        <taxon>Eukaryota</taxon>
        <taxon>Fungi</taxon>
        <taxon>Dikarya</taxon>
        <taxon>Basidiomycota</taxon>
        <taxon>Agaricomycotina</taxon>
        <taxon>Tremellomycetes</taxon>
        <taxon>Filobasidiales</taxon>
        <taxon>Filobasidiaceae</taxon>
        <taxon>Filobasidium</taxon>
    </lineage>
</organism>
<keyword evidence="2" id="KW-1185">Reference proteome</keyword>
<dbReference type="EMBL" id="JABELV010000200">
    <property type="protein sequence ID" value="KAG7528179.1"/>
    <property type="molecule type" value="Genomic_DNA"/>
</dbReference>
<reference evidence="1" key="1">
    <citation type="submission" date="2020-04" db="EMBL/GenBank/DDBJ databases">
        <title>Analysis of mating type loci in Filobasidium floriforme.</title>
        <authorList>
            <person name="Nowrousian M."/>
        </authorList>
    </citation>
    <scope>NUCLEOTIDE SEQUENCE</scope>
    <source>
        <strain evidence="1">CBS 6242</strain>
    </source>
</reference>